<name>A0A8T0D0U4_9TREM</name>
<evidence type="ECO:0000313" key="3">
    <source>
        <dbReference type="Proteomes" id="UP000699462"/>
    </source>
</evidence>
<gene>
    <name evidence="2" type="ORF">P879_11783</name>
</gene>
<dbReference type="AlphaFoldDB" id="A0A8T0D0U4"/>
<keyword evidence="3" id="KW-1185">Reference proteome</keyword>
<evidence type="ECO:0000256" key="1">
    <source>
        <dbReference type="SAM" id="MobiDB-lite"/>
    </source>
</evidence>
<dbReference type="InterPro" id="IPR050938">
    <property type="entry name" value="Collagen_Structural_Proteins"/>
</dbReference>
<accession>A0A8T0D0U4</accession>
<dbReference type="EMBL" id="JTDF01021699">
    <property type="protein sequence ID" value="KAF8561500.1"/>
    <property type="molecule type" value="Genomic_DNA"/>
</dbReference>
<reference evidence="2 3" key="1">
    <citation type="submission" date="2019-07" db="EMBL/GenBank/DDBJ databases">
        <title>Annotation for the trematode Paragonimus westermani.</title>
        <authorList>
            <person name="Choi Y.-J."/>
        </authorList>
    </citation>
    <scope>NUCLEOTIDE SEQUENCE [LARGE SCALE GENOMIC DNA]</scope>
    <source>
        <strain evidence="2">180907_Pwestermani</strain>
    </source>
</reference>
<dbReference type="InterPro" id="IPR008160">
    <property type="entry name" value="Collagen"/>
</dbReference>
<protein>
    <submittedName>
        <fullName evidence="2">Uncharacterized protein</fullName>
    </submittedName>
</protein>
<proteinExistence type="predicted"/>
<dbReference type="PANTHER" id="PTHR37456">
    <property type="entry name" value="SI:CH211-266K2.1"/>
    <property type="match status" value="1"/>
</dbReference>
<comment type="caution">
    <text evidence="2">The sequence shown here is derived from an EMBL/GenBank/DDBJ whole genome shotgun (WGS) entry which is preliminary data.</text>
</comment>
<dbReference type="Proteomes" id="UP000699462">
    <property type="component" value="Unassembled WGS sequence"/>
</dbReference>
<evidence type="ECO:0000313" key="2">
    <source>
        <dbReference type="EMBL" id="KAF8561500.1"/>
    </source>
</evidence>
<sequence>MSELLQQALQLRNSCLFCPFSSRGSSQYNYEDPYRCQRICTPDKCRCVGIKGVMGPPGPVGPSGEMGPIGDQGTIGSPGTKGEKGYSGQLGRQGFKGEQGLQGPPGYHGQNGLSVSHTIPRRFLGTQRVNCLKQFEPF</sequence>
<feature type="region of interest" description="Disordered" evidence="1">
    <location>
        <begin position="58"/>
        <end position="111"/>
    </location>
</feature>
<dbReference type="Pfam" id="PF01391">
    <property type="entry name" value="Collagen"/>
    <property type="match status" value="1"/>
</dbReference>
<organism evidence="2 3">
    <name type="scientific">Paragonimus westermani</name>
    <dbReference type="NCBI Taxonomy" id="34504"/>
    <lineage>
        <taxon>Eukaryota</taxon>
        <taxon>Metazoa</taxon>
        <taxon>Spiralia</taxon>
        <taxon>Lophotrochozoa</taxon>
        <taxon>Platyhelminthes</taxon>
        <taxon>Trematoda</taxon>
        <taxon>Digenea</taxon>
        <taxon>Plagiorchiida</taxon>
        <taxon>Troglotremata</taxon>
        <taxon>Troglotrematidae</taxon>
        <taxon>Paragonimus</taxon>
    </lineage>
</organism>
<dbReference type="OrthoDB" id="5983381at2759"/>
<dbReference type="PANTHER" id="PTHR37456:SF6">
    <property type="entry name" value="COLLAGEN ALPHA-1(XXIII) CHAIN-LIKE ISOFORM X2"/>
    <property type="match status" value="1"/>
</dbReference>